<organism evidence="6">
    <name type="scientific">marine sediment metagenome</name>
    <dbReference type="NCBI Taxonomy" id="412755"/>
    <lineage>
        <taxon>unclassified sequences</taxon>
        <taxon>metagenomes</taxon>
        <taxon>ecological metagenomes</taxon>
    </lineage>
</organism>
<dbReference type="NCBIfam" id="TIGR00029">
    <property type="entry name" value="S20"/>
    <property type="match status" value="1"/>
</dbReference>
<feature type="compositionally biased region" description="Basic residues" evidence="5">
    <location>
        <begin position="10"/>
        <end position="31"/>
    </location>
</feature>
<dbReference type="GO" id="GO:0019843">
    <property type="term" value="F:rRNA binding"/>
    <property type="evidence" value="ECO:0007669"/>
    <property type="project" value="UniProtKB-KW"/>
</dbReference>
<evidence type="ECO:0000256" key="4">
    <source>
        <dbReference type="ARBA" id="ARBA00023274"/>
    </source>
</evidence>
<proteinExistence type="predicted"/>
<keyword evidence="4" id="KW-0687">Ribonucleoprotein</keyword>
<feature type="region of interest" description="Disordered" evidence="5">
    <location>
        <begin position="1"/>
        <end position="42"/>
    </location>
</feature>
<dbReference type="Pfam" id="PF01649">
    <property type="entry name" value="Ribosomal_S20p"/>
    <property type="match status" value="1"/>
</dbReference>
<name>X1JKD7_9ZZZZ</name>
<evidence type="ECO:0000256" key="5">
    <source>
        <dbReference type="SAM" id="MobiDB-lite"/>
    </source>
</evidence>
<comment type="caution">
    <text evidence="6">The sequence shown here is derived from an EMBL/GenBank/DDBJ whole genome shotgun (WGS) entry which is preliminary data.</text>
</comment>
<accession>X1JKD7</accession>
<dbReference type="InterPro" id="IPR036510">
    <property type="entry name" value="Ribosomal_bS20_sf"/>
</dbReference>
<dbReference type="GO" id="GO:0003735">
    <property type="term" value="F:structural constituent of ribosome"/>
    <property type="evidence" value="ECO:0007669"/>
    <property type="project" value="InterPro"/>
</dbReference>
<dbReference type="GO" id="GO:1990904">
    <property type="term" value="C:ribonucleoprotein complex"/>
    <property type="evidence" value="ECO:0007669"/>
    <property type="project" value="UniProtKB-KW"/>
</dbReference>
<evidence type="ECO:0000256" key="2">
    <source>
        <dbReference type="ARBA" id="ARBA00022884"/>
    </source>
</evidence>
<dbReference type="AlphaFoldDB" id="X1JKD7"/>
<evidence type="ECO:0000256" key="1">
    <source>
        <dbReference type="ARBA" id="ARBA00022730"/>
    </source>
</evidence>
<dbReference type="EMBL" id="BARU01038193">
    <property type="protein sequence ID" value="GAH81940.1"/>
    <property type="molecule type" value="Genomic_DNA"/>
</dbReference>
<dbReference type="InterPro" id="IPR002583">
    <property type="entry name" value="Ribosomal_bS20"/>
</dbReference>
<protein>
    <submittedName>
        <fullName evidence="6">Uncharacterized protein</fullName>
    </submittedName>
</protein>
<gene>
    <name evidence="6" type="ORF">S03H2_59397</name>
</gene>
<reference evidence="6" key="1">
    <citation type="journal article" date="2014" name="Front. Microbiol.">
        <title>High frequency of phylogenetically diverse reductive dehalogenase-homologous genes in deep subseafloor sedimentary metagenomes.</title>
        <authorList>
            <person name="Kawai M."/>
            <person name="Futagami T."/>
            <person name="Toyoda A."/>
            <person name="Takaki Y."/>
            <person name="Nishi S."/>
            <person name="Hori S."/>
            <person name="Arai W."/>
            <person name="Tsubouchi T."/>
            <person name="Morono Y."/>
            <person name="Uchiyama I."/>
            <person name="Ito T."/>
            <person name="Fujiyama A."/>
            <person name="Inagaki F."/>
            <person name="Takami H."/>
        </authorList>
    </citation>
    <scope>NUCLEOTIDE SEQUENCE</scope>
    <source>
        <strain evidence="6">Expedition CK06-06</strain>
    </source>
</reference>
<dbReference type="GO" id="GO:0005840">
    <property type="term" value="C:ribosome"/>
    <property type="evidence" value="ECO:0007669"/>
    <property type="project" value="UniProtKB-KW"/>
</dbReference>
<keyword evidence="1" id="KW-0699">rRNA-binding</keyword>
<feature type="non-terminal residue" evidence="6">
    <location>
        <position position="42"/>
    </location>
</feature>
<dbReference type="Gene3D" id="1.20.58.110">
    <property type="entry name" value="Ribosomal protein S20"/>
    <property type="match status" value="1"/>
</dbReference>
<evidence type="ECO:0000313" key="6">
    <source>
        <dbReference type="EMBL" id="GAH81940.1"/>
    </source>
</evidence>
<keyword evidence="3" id="KW-0689">Ribosomal protein</keyword>
<dbReference type="GO" id="GO:0006412">
    <property type="term" value="P:translation"/>
    <property type="evidence" value="ECO:0007669"/>
    <property type="project" value="InterPro"/>
</dbReference>
<keyword evidence="2" id="KW-0694">RNA-binding</keyword>
<dbReference type="SUPFAM" id="SSF46992">
    <property type="entry name" value="Ribosomal protein S20"/>
    <property type="match status" value="1"/>
</dbReference>
<sequence>MEIAVAHSLSAKKRVRQNAKSKMINRTRKSQVKTQIKHFEAA</sequence>
<evidence type="ECO:0000256" key="3">
    <source>
        <dbReference type="ARBA" id="ARBA00022980"/>
    </source>
</evidence>